<dbReference type="GO" id="GO:0005524">
    <property type="term" value="F:ATP binding"/>
    <property type="evidence" value="ECO:0007669"/>
    <property type="project" value="TreeGrafter"/>
</dbReference>
<gene>
    <name evidence="1" type="ORF">H0194_06660</name>
</gene>
<dbReference type="KEGG" id="cik:H0194_06660"/>
<dbReference type="AlphaFoldDB" id="A0A7G7CMF8"/>
<dbReference type="Gene3D" id="3.40.50.300">
    <property type="entry name" value="P-loop containing nucleotide triphosphate hydrolases"/>
    <property type="match status" value="1"/>
</dbReference>
<dbReference type="RefSeq" id="WP_185175164.1">
    <property type="nucleotide sequence ID" value="NZ_CP059404.1"/>
</dbReference>
<dbReference type="EMBL" id="CP059404">
    <property type="protein sequence ID" value="QNE88774.1"/>
    <property type="molecule type" value="Genomic_DNA"/>
</dbReference>
<sequence>MNHNLLTTNSPEGLVLIAVNNTALHAEAEHAAAATGCALVSATDPRLIARHAAQATAVIADAQTAPQLSALAHRHDVFVVAPEPGAGVSFVLPAQSRELLAALGAALRGPEETAPGRGRGRIIAVTGAGGGVGTTTVAAALVATVAEREGGALFVDAVADSGGADLIFGLEDHPGARWPDIQADGGLLDAGDVRAAVPTTTGGVSVLTCERSNIATDALSRTVLDTVLNGARAGEGTTVVDCLRHEIPEQADFVAVVTAAQVRPVGCAAATLAKLRQRGTPAGIILRHRDWSGLEAADVERMTRSDVLAEVGTVARLARAGELGGLPARLPKPLRTACAAILAEAGEPR</sequence>
<dbReference type="PANTHER" id="PTHR43384">
    <property type="entry name" value="SEPTUM SITE-DETERMINING PROTEIN MIND HOMOLOG, CHLOROPLASTIC-RELATED"/>
    <property type="match status" value="1"/>
</dbReference>
<dbReference type="GO" id="GO:0016887">
    <property type="term" value="F:ATP hydrolysis activity"/>
    <property type="evidence" value="ECO:0007669"/>
    <property type="project" value="TreeGrafter"/>
</dbReference>
<dbReference type="Proteomes" id="UP000515743">
    <property type="component" value="Chromosome"/>
</dbReference>
<dbReference type="InterPro" id="IPR050625">
    <property type="entry name" value="ParA/MinD_ATPase"/>
</dbReference>
<dbReference type="GO" id="GO:0051782">
    <property type="term" value="P:negative regulation of cell division"/>
    <property type="evidence" value="ECO:0007669"/>
    <property type="project" value="TreeGrafter"/>
</dbReference>
<proteinExistence type="predicted"/>
<dbReference type="InterPro" id="IPR027417">
    <property type="entry name" value="P-loop_NTPase"/>
</dbReference>
<evidence type="ECO:0000313" key="1">
    <source>
        <dbReference type="EMBL" id="QNE88774.1"/>
    </source>
</evidence>
<dbReference type="SUPFAM" id="SSF52540">
    <property type="entry name" value="P-loop containing nucleoside triphosphate hydrolases"/>
    <property type="match status" value="1"/>
</dbReference>
<dbReference type="PANTHER" id="PTHR43384:SF11">
    <property type="entry name" value="SEPTUM SITE DETERMINING PROTEIN"/>
    <property type="match status" value="1"/>
</dbReference>
<protein>
    <submittedName>
        <fullName evidence="1">Septum formation initiator</fullName>
    </submittedName>
</protein>
<organism evidence="1 2">
    <name type="scientific">Corynebacterium incognita</name>
    <dbReference type="NCBI Taxonomy" id="2754725"/>
    <lineage>
        <taxon>Bacteria</taxon>
        <taxon>Bacillati</taxon>
        <taxon>Actinomycetota</taxon>
        <taxon>Actinomycetes</taxon>
        <taxon>Mycobacteriales</taxon>
        <taxon>Corynebacteriaceae</taxon>
        <taxon>Corynebacterium</taxon>
    </lineage>
</organism>
<evidence type="ECO:0000313" key="2">
    <source>
        <dbReference type="Proteomes" id="UP000515743"/>
    </source>
</evidence>
<name>A0A7G7CMF8_9CORY</name>
<reference evidence="1 2" key="1">
    <citation type="submission" date="2020-07" db="EMBL/GenBank/DDBJ databases">
        <title>Complete genome and description of Corynebacterium incognita strain Marseille-Q3630 sp. nov.</title>
        <authorList>
            <person name="Boxberger M."/>
        </authorList>
    </citation>
    <scope>NUCLEOTIDE SEQUENCE [LARGE SCALE GENOMIC DNA]</scope>
    <source>
        <strain evidence="1 2">Marseille-Q3630</strain>
    </source>
</reference>
<accession>A0A7G7CMF8</accession>
<dbReference type="GO" id="GO:0005829">
    <property type="term" value="C:cytosol"/>
    <property type="evidence" value="ECO:0007669"/>
    <property type="project" value="TreeGrafter"/>
</dbReference>
<dbReference type="GO" id="GO:0009898">
    <property type="term" value="C:cytoplasmic side of plasma membrane"/>
    <property type="evidence" value="ECO:0007669"/>
    <property type="project" value="TreeGrafter"/>
</dbReference>
<keyword evidence="2" id="KW-1185">Reference proteome</keyword>